<dbReference type="Pfam" id="PF04616">
    <property type="entry name" value="Glyco_hydro_43"/>
    <property type="match status" value="1"/>
</dbReference>
<dbReference type="RefSeq" id="WP_136373847.1">
    <property type="nucleotide sequence ID" value="NZ_SSOB01000069.1"/>
</dbReference>
<reference evidence="5 6" key="1">
    <citation type="submission" date="2019-04" db="EMBL/GenBank/DDBJ databases">
        <title>Cohnella sp. nov. isolated from preserved vegetables.</title>
        <authorList>
            <person name="Lin S.-Y."/>
            <person name="Hung M.-H."/>
            <person name="Young C.-C."/>
        </authorList>
    </citation>
    <scope>NUCLEOTIDE SEQUENCE [LARGE SCALE GENOMIC DNA]</scope>
    <source>
        <strain evidence="5 6">CC-MHH1044</strain>
    </source>
</reference>
<dbReference type="CDD" id="cd18825">
    <property type="entry name" value="GH43_CtGH43-like"/>
    <property type="match status" value="1"/>
</dbReference>
<dbReference type="GO" id="GO:0004553">
    <property type="term" value="F:hydrolase activity, hydrolyzing O-glycosyl compounds"/>
    <property type="evidence" value="ECO:0007669"/>
    <property type="project" value="InterPro"/>
</dbReference>
<keyword evidence="6" id="KW-1185">Reference proteome</keyword>
<keyword evidence="3 4" id="KW-0326">Glycosidase</keyword>
<dbReference type="SUPFAM" id="SSF75005">
    <property type="entry name" value="Arabinanase/levansucrase/invertase"/>
    <property type="match status" value="1"/>
</dbReference>
<sequence>MSAHRRYDEFANGSLDEYCPWLDTDGNIINASDGGIIYVEGKYYWYGMKLRPLPFRGDGEGGQTTTVGVVMYSSLDLYNWTYEGVILSCSTDPEHDLYGPMRLERPKIIYNEKTKKFVLWCHYVKYPGDHGLAPGTAEAGAASSDAINGQYEWHGCTRPIDGAGAVKDCTLYKDKDNTGYFIYDRVTGEDRCLHIVRLSEDYLAFTDVYRRIDVACNREAASLFYHNGYYFMFTSGLTGWEANPAKYFRASSLLGPWSDMGDPCEQDTTGTTFQSQSTYVFPVEEHPGLFIHMAERHNTRNFERCSYVWLPVEFPTSDTLKLVYRKSWRL</sequence>
<dbReference type="GO" id="GO:0005975">
    <property type="term" value="P:carbohydrate metabolic process"/>
    <property type="evidence" value="ECO:0007669"/>
    <property type="project" value="InterPro"/>
</dbReference>
<evidence type="ECO:0000256" key="4">
    <source>
        <dbReference type="RuleBase" id="RU361187"/>
    </source>
</evidence>
<name>A0A4S4BEY1_9BACL</name>
<evidence type="ECO:0000313" key="5">
    <source>
        <dbReference type="EMBL" id="THF72830.1"/>
    </source>
</evidence>
<organism evidence="5 6">
    <name type="scientific">Cohnella fermenti</name>
    <dbReference type="NCBI Taxonomy" id="2565925"/>
    <lineage>
        <taxon>Bacteria</taxon>
        <taxon>Bacillati</taxon>
        <taxon>Bacillota</taxon>
        <taxon>Bacilli</taxon>
        <taxon>Bacillales</taxon>
        <taxon>Paenibacillaceae</taxon>
        <taxon>Cohnella</taxon>
    </lineage>
</organism>
<dbReference type="InterPro" id="IPR006710">
    <property type="entry name" value="Glyco_hydro_43"/>
</dbReference>
<dbReference type="AlphaFoldDB" id="A0A4S4BEY1"/>
<keyword evidence="2 4" id="KW-0378">Hydrolase</keyword>
<dbReference type="InterPro" id="IPR023296">
    <property type="entry name" value="Glyco_hydro_beta-prop_sf"/>
</dbReference>
<dbReference type="EMBL" id="SSOB01000069">
    <property type="protein sequence ID" value="THF72830.1"/>
    <property type="molecule type" value="Genomic_DNA"/>
</dbReference>
<proteinExistence type="inferred from homology"/>
<gene>
    <name evidence="5" type="ORF">E6C55_31655</name>
</gene>
<protein>
    <recommendedName>
        <fullName evidence="7">Beta-glucanase</fullName>
    </recommendedName>
</protein>
<dbReference type="OrthoDB" id="273314at2"/>
<dbReference type="PANTHER" id="PTHR22925:SF3">
    <property type="entry name" value="GLYCOSYL HYDROLASE FAMILY PROTEIN 43"/>
    <property type="match status" value="1"/>
</dbReference>
<evidence type="ECO:0008006" key="7">
    <source>
        <dbReference type="Google" id="ProtNLM"/>
    </source>
</evidence>
<accession>A0A4S4BEY1</accession>
<dbReference type="PANTHER" id="PTHR22925">
    <property type="entry name" value="GLYCOSYL HYDROLASE 43 FAMILY MEMBER"/>
    <property type="match status" value="1"/>
</dbReference>
<dbReference type="Proteomes" id="UP000310636">
    <property type="component" value="Unassembled WGS sequence"/>
</dbReference>
<evidence type="ECO:0000256" key="3">
    <source>
        <dbReference type="ARBA" id="ARBA00023295"/>
    </source>
</evidence>
<evidence type="ECO:0000256" key="1">
    <source>
        <dbReference type="ARBA" id="ARBA00009865"/>
    </source>
</evidence>
<evidence type="ECO:0000256" key="2">
    <source>
        <dbReference type="ARBA" id="ARBA00022801"/>
    </source>
</evidence>
<comment type="similarity">
    <text evidence="1 4">Belongs to the glycosyl hydrolase 43 family.</text>
</comment>
<comment type="caution">
    <text evidence="5">The sequence shown here is derived from an EMBL/GenBank/DDBJ whole genome shotgun (WGS) entry which is preliminary data.</text>
</comment>
<dbReference type="Gene3D" id="2.115.10.20">
    <property type="entry name" value="Glycosyl hydrolase domain, family 43"/>
    <property type="match status" value="1"/>
</dbReference>
<evidence type="ECO:0000313" key="6">
    <source>
        <dbReference type="Proteomes" id="UP000310636"/>
    </source>
</evidence>